<organism evidence="3 4">
    <name type="scientific">Sterolibacterium denitrificans</name>
    <dbReference type="NCBI Taxonomy" id="157592"/>
    <lineage>
        <taxon>Bacteria</taxon>
        <taxon>Pseudomonadati</taxon>
        <taxon>Pseudomonadota</taxon>
        <taxon>Betaproteobacteria</taxon>
        <taxon>Nitrosomonadales</taxon>
        <taxon>Sterolibacteriaceae</taxon>
        <taxon>Sterolibacterium</taxon>
    </lineage>
</organism>
<dbReference type="Pfam" id="PF00106">
    <property type="entry name" value="adh_short"/>
    <property type="match status" value="1"/>
</dbReference>
<dbReference type="Proteomes" id="UP000242886">
    <property type="component" value="Chromosome SDENCHOL"/>
</dbReference>
<dbReference type="PANTHER" id="PTHR43899:SF13">
    <property type="entry name" value="RH59310P"/>
    <property type="match status" value="1"/>
</dbReference>
<dbReference type="Gene3D" id="3.40.50.720">
    <property type="entry name" value="NAD(P)-binding Rossmann-like Domain"/>
    <property type="match status" value="1"/>
</dbReference>
<comment type="similarity">
    <text evidence="1">Belongs to the short-chain dehydrogenases/reductases (SDR) family.</text>
</comment>
<dbReference type="SUPFAM" id="SSF51735">
    <property type="entry name" value="NAD(P)-binding Rossmann-fold domains"/>
    <property type="match status" value="1"/>
</dbReference>
<dbReference type="PANTHER" id="PTHR43899">
    <property type="entry name" value="RH59310P"/>
    <property type="match status" value="1"/>
</dbReference>
<name>A0A7Z7MW12_9PROT</name>
<evidence type="ECO:0000256" key="2">
    <source>
        <dbReference type="ARBA" id="ARBA00023002"/>
    </source>
</evidence>
<dbReference type="PRINTS" id="PR00081">
    <property type="entry name" value="GDHRDH"/>
</dbReference>
<evidence type="ECO:0000313" key="3">
    <source>
        <dbReference type="EMBL" id="SMB27879.1"/>
    </source>
</evidence>
<dbReference type="EMBL" id="LT837803">
    <property type="protein sequence ID" value="SMB27879.1"/>
    <property type="molecule type" value="Genomic_DNA"/>
</dbReference>
<dbReference type="GO" id="GO:0016491">
    <property type="term" value="F:oxidoreductase activity"/>
    <property type="evidence" value="ECO:0007669"/>
    <property type="project" value="UniProtKB-KW"/>
</dbReference>
<accession>A0A7Z7MW12</accession>
<dbReference type="InterPro" id="IPR051019">
    <property type="entry name" value="VLCFA-Steroid_DH"/>
</dbReference>
<keyword evidence="2" id="KW-0560">Oxidoreductase</keyword>
<dbReference type="InterPro" id="IPR002347">
    <property type="entry name" value="SDR_fam"/>
</dbReference>
<dbReference type="PIRSF" id="PIRSF000126">
    <property type="entry name" value="11-beta-HSD1"/>
    <property type="match status" value="1"/>
</dbReference>
<proteinExistence type="inferred from homology"/>
<keyword evidence="4" id="KW-1185">Reference proteome</keyword>
<dbReference type="AlphaFoldDB" id="A0A7Z7MW12"/>
<dbReference type="InterPro" id="IPR036291">
    <property type="entry name" value="NAD(P)-bd_dom_sf"/>
</dbReference>
<sequence>MILFPEFYRRYGPWAIVAGASEGLGQAYAHVLAERGLNLVTLGRRVEPLERDAELLRRRHRVEVRPLAVDLAAPDLAERVAAATADLDIGLLVYNAALWIIDEFVSTSLADHQRMIDVNCRGVLALTTTIAPRLKQRGRGGIVLMSSMSGFQGSALLATYAATKAFDTVLAEGLWYELAPHGVDVLGCVAGAMATPGFYQVTPPEKQAQAMPMRPEAVARGALDELERRRKPTHLAGWAPRLGHALGALMTRRRRTVFFSDMNHKIYGASLTRRKA</sequence>
<evidence type="ECO:0000256" key="1">
    <source>
        <dbReference type="ARBA" id="ARBA00006484"/>
    </source>
</evidence>
<evidence type="ECO:0000313" key="4">
    <source>
        <dbReference type="Proteomes" id="UP000242886"/>
    </source>
</evidence>
<gene>
    <name evidence="3" type="ORF">SDENCHOL_20494</name>
</gene>
<protein>
    <submittedName>
        <fullName evidence="3">Short-chain dehydrogenase/reductase SDR</fullName>
    </submittedName>
</protein>
<reference evidence="3" key="1">
    <citation type="submission" date="2017-03" db="EMBL/GenBank/DDBJ databases">
        <authorList>
            <consortium name="AG Boll"/>
        </authorList>
    </citation>
    <scope>NUCLEOTIDE SEQUENCE [LARGE SCALE GENOMIC DNA]</scope>
    <source>
        <strain evidence="3">Chol</strain>
    </source>
</reference>